<dbReference type="InterPro" id="IPR029044">
    <property type="entry name" value="Nucleotide-diphossugar_trans"/>
</dbReference>
<dbReference type="InterPro" id="IPR001173">
    <property type="entry name" value="Glyco_trans_2-like"/>
</dbReference>
<evidence type="ECO:0000313" key="2">
    <source>
        <dbReference type="EMBL" id="GFE11962.1"/>
    </source>
</evidence>
<name>A0A640SMJ4_9ACTN</name>
<dbReference type="SUPFAM" id="SSF53448">
    <property type="entry name" value="Nucleotide-diphospho-sugar transferases"/>
    <property type="match status" value="1"/>
</dbReference>
<dbReference type="PANTHER" id="PTHR43685">
    <property type="entry name" value="GLYCOSYLTRANSFERASE"/>
    <property type="match status" value="1"/>
</dbReference>
<dbReference type="Gene3D" id="3.90.550.10">
    <property type="entry name" value="Spore Coat Polysaccharide Biosynthesis Protein SpsA, Chain A"/>
    <property type="match status" value="1"/>
</dbReference>
<sequence>MGVGAARNLAVQHARGDVVFITDAHVQFSPSWDRQVGNLIKPQRILAATIRNQDHSWQGYGCRLVVPYMGTRWNASPSGSAPHVQIASSAGTVMERSLFERIGGYDEGMLHYGGFEPEFSVRAWRSGAEILLAPGIEITHQFKAPHECNNFITSVRTALVHNCMRFGVAHLPDLMILEMVRLHSSESLEYIQAALRLLEQRDAWQRREQLSKSLRHDFEWFVNRFALRDQVGRVIPVSGVVNQEELGVNTEDSCFPDKKLLT</sequence>
<reference evidence="2 3" key="1">
    <citation type="submission" date="2019-12" db="EMBL/GenBank/DDBJ databases">
        <title>Whole genome shotgun sequence of Streptomyces hygroscopicus subsp. glebosus NBRC 13786.</title>
        <authorList>
            <person name="Ichikawa N."/>
            <person name="Kimura A."/>
            <person name="Kitahashi Y."/>
            <person name="Komaki H."/>
            <person name="Tamura T."/>
        </authorList>
    </citation>
    <scope>NUCLEOTIDE SEQUENCE [LARGE SCALE GENOMIC DNA]</scope>
    <source>
        <strain evidence="2 3">NBRC 13786</strain>
    </source>
</reference>
<dbReference type="AlphaFoldDB" id="A0A640SMJ4"/>
<feature type="domain" description="Glycosyltransferase 2-like" evidence="1">
    <location>
        <begin position="2"/>
        <end position="58"/>
    </location>
</feature>
<proteinExistence type="predicted"/>
<evidence type="ECO:0000313" key="3">
    <source>
        <dbReference type="Proteomes" id="UP000430079"/>
    </source>
</evidence>
<keyword evidence="3" id="KW-1185">Reference proteome</keyword>
<dbReference type="InterPro" id="IPR050834">
    <property type="entry name" value="Glycosyltransf_2"/>
</dbReference>
<evidence type="ECO:0000259" key="1">
    <source>
        <dbReference type="Pfam" id="PF00535"/>
    </source>
</evidence>
<dbReference type="EMBL" id="BLIO01000001">
    <property type="protein sequence ID" value="GFE11962.1"/>
    <property type="molecule type" value="Genomic_DNA"/>
</dbReference>
<dbReference type="PANTHER" id="PTHR43685:SF2">
    <property type="entry name" value="GLYCOSYLTRANSFERASE 2-LIKE DOMAIN-CONTAINING PROTEIN"/>
    <property type="match status" value="1"/>
</dbReference>
<comment type="caution">
    <text evidence="2">The sequence shown here is derived from an EMBL/GenBank/DDBJ whole genome shotgun (WGS) entry which is preliminary data.</text>
</comment>
<dbReference type="Proteomes" id="UP000430079">
    <property type="component" value="Unassembled WGS sequence"/>
</dbReference>
<dbReference type="Pfam" id="PF00535">
    <property type="entry name" value="Glycos_transf_2"/>
    <property type="match status" value="1"/>
</dbReference>
<organism evidence="2 3">
    <name type="scientific">Streptomyces glebosus</name>
    <dbReference type="NCBI Taxonomy" id="249580"/>
    <lineage>
        <taxon>Bacteria</taxon>
        <taxon>Bacillati</taxon>
        <taxon>Actinomycetota</taxon>
        <taxon>Actinomycetes</taxon>
        <taxon>Kitasatosporales</taxon>
        <taxon>Streptomycetaceae</taxon>
        <taxon>Streptomyces</taxon>
    </lineage>
</organism>
<protein>
    <recommendedName>
        <fullName evidence="1">Glycosyltransferase 2-like domain-containing protein</fullName>
    </recommendedName>
</protein>
<accession>A0A640SMJ4</accession>
<gene>
    <name evidence="2" type="ORF">Sgleb_00090</name>
</gene>